<evidence type="ECO:0000256" key="11">
    <source>
        <dbReference type="RuleBase" id="RU000581"/>
    </source>
</evidence>
<keyword evidence="5" id="KW-0276">Fatty acid metabolism</keyword>
<evidence type="ECO:0000256" key="2">
    <source>
        <dbReference type="ARBA" id="ARBA00009295"/>
    </source>
</evidence>
<keyword evidence="4 11" id="KW-0812">Transmembrane</keyword>
<dbReference type="PRINTS" id="PR00075">
    <property type="entry name" value="FACDDSATRASE"/>
</dbReference>
<feature type="transmembrane region" description="Helical" evidence="12">
    <location>
        <begin position="121"/>
        <end position="140"/>
    </location>
</feature>
<reference evidence="13" key="1">
    <citation type="journal article" date="2014" name="PLoS ONE">
        <title>Transcriptome-Based Identification of ABC Transporters in the Western Tarnished Plant Bug Lygus hesperus.</title>
        <authorList>
            <person name="Hull J.J."/>
            <person name="Chaney K."/>
            <person name="Geib S.M."/>
            <person name="Fabrick J.A."/>
            <person name="Brent C.S."/>
            <person name="Walsh D."/>
            <person name="Lavine L.C."/>
        </authorList>
    </citation>
    <scope>NUCLEOTIDE SEQUENCE</scope>
</reference>
<dbReference type="InterPro" id="IPR015876">
    <property type="entry name" value="Acyl-CoA_DS"/>
</dbReference>
<evidence type="ECO:0000256" key="3">
    <source>
        <dbReference type="ARBA" id="ARBA00022516"/>
    </source>
</evidence>
<evidence type="ECO:0000256" key="9">
    <source>
        <dbReference type="ARBA" id="ARBA00023136"/>
    </source>
</evidence>
<evidence type="ECO:0000256" key="8">
    <source>
        <dbReference type="ARBA" id="ARBA00023098"/>
    </source>
</evidence>
<evidence type="ECO:0000256" key="5">
    <source>
        <dbReference type="ARBA" id="ARBA00022832"/>
    </source>
</evidence>
<dbReference type="AlphaFoldDB" id="A0A0A9XP43"/>
<comment type="domain">
    <text evidence="11">The histidine box domains are involved in binding the catalytic metal ions.</text>
</comment>
<proteinExistence type="inferred from homology"/>
<evidence type="ECO:0000256" key="12">
    <source>
        <dbReference type="SAM" id="Phobius"/>
    </source>
</evidence>
<keyword evidence="7 11" id="KW-0560">Oxidoreductase</keyword>
<comment type="cofactor">
    <cofactor evidence="11">
        <name>Fe(2+)</name>
        <dbReference type="ChEBI" id="CHEBI:29033"/>
    </cofactor>
</comment>
<feature type="transmembrane region" description="Helical" evidence="12">
    <location>
        <begin position="146"/>
        <end position="168"/>
    </location>
</feature>
<reference evidence="14" key="3">
    <citation type="submission" date="2014-09" db="EMBL/GenBank/DDBJ databases">
        <authorList>
            <person name="Magalhaes I.L.F."/>
            <person name="Oliveira U."/>
            <person name="Santos F.R."/>
            <person name="Vidigal T.H.D.A."/>
            <person name="Brescovit A.D."/>
            <person name="Santos A.J."/>
        </authorList>
    </citation>
    <scope>NUCLEOTIDE SEQUENCE</scope>
</reference>
<evidence type="ECO:0000256" key="6">
    <source>
        <dbReference type="ARBA" id="ARBA00022989"/>
    </source>
</evidence>
<dbReference type="GO" id="GO:0005506">
    <property type="term" value="F:iron ion binding"/>
    <property type="evidence" value="ECO:0007669"/>
    <property type="project" value="TreeGrafter"/>
</dbReference>
<comment type="subcellular location">
    <subcellularLocation>
        <location evidence="1">Membrane</location>
        <topology evidence="1">Multi-pass membrane protein</topology>
    </subcellularLocation>
</comment>
<dbReference type="EMBL" id="GBHO01021102">
    <property type="protein sequence ID" value="JAG22502.1"/>
    <property type="molecule type" value="Transcribed_RNA"/>
</dbReference>
<dbReference type="PANTHER" id="PTHR11351">
    <property type="entry name" value="ACYL-COA DESATURASE"/>
    <property type="match status" value="1"/>
</dbReference>
<reference evidence="13" key="2">
    <citation type="submission" date="2014-07" db="EMBL/GenBank/DDBJ databases">
        <authorList>
            <person name="Hull J."/>
        </authorList>
    </citation>
    <scope>NUCLEOTIDE SEQUENCE</scope>
</reference>
<name>A0A0A9XP43_LYGHE</name>
<dbReference type="EMBL" id="GBRD01000322">
    <property type="protein sequence ID" value="JAG65499.1"/>
    <property type="molecule type" value="Transcribed_RNA"/>
</dbReference>
<evidence type="ECO:0000256" key="7">
    <source>
        <dbReference type="ARBA" id="ARBA00023002"/>
    </source>
</evidence>
<keyword evidence="3 11" id="KW-0444">Lipid biosynthesis</keyword>
<protein>
    <submittedName>
        <fullName evidence="13">Acyl-CoA desaturase</fullName>
    </submittedName>
</protein>
<evidence type="ECO:0000313" key="13">
    <source>
        <dbReference type="EMBL" id="JAG22502.1"/>
    </source>
</evidence>
<evidence type="ECO:0000256" key="10">
    <source>
        <dbReference type="ARBA" id="ARBA00023160"/>
    </source>
</evidence>
<sequence>MTIRILESLCSNRGCLSSRELPVYDELEMLDTQNSITFLQEAGTRMDDRLNLQNGKTNGHAVIEKSNGALPRDKLNGKTNGVAAASVPPDNDDVRVKIRANMLAVQDDFHDYKWEIKWTHVYMLSFVHIWAVLGLVSVPYMKWQTWGLRFAELVIAGLGVTAGAHRLYCHRAYKAKLPLHLFPPLGIFPCRSEYTL</sequence>
<gene>
    <name evidence="13" type="primary">ACOD_1</name>
    <name evidence="13" type="ORF">CM83_51657</name>
</gene>
<dbReference type="GO" id="GO:0005789">
    <property type="term" value="C:endoplasmic reticulum membrane"/>
    <property type="evidence" value="ECO:0007669"/>
    <property type="project" value="TreeGrafter"/>
</dbReference>
<organism evidence="13">
    <name type="scientific">Lygus hesperus</name>
    <name type="common">Western plant bug</name>
    <dbReference type="NCBI Taxonomy" id="30085"/>
    <lineage>
        <taxon>Eukaryota</taxon>
        <taxon>Metazoa</taxon>
        <taxon>Ecdysozoa</taxon>
        <taxon>Arthropoda</taxon>
        <taxon>Hexapoda</taxon>
        <taxon>Insecta</taxon>
        <taxon>Pterygota</taxon>
        <taxon>Neoptera</taxon>
        <taxon>Paraneoptera</taxon>
        <taxon>Hemiptera</taxon>
        <taxon>Heteroptera</taxon>
        <taxon>Panheteroptera</taxon>
        <taxon>Cimicomorpha</taxon>
        <taxon>Miridae</taxon>
        <taxon>Mirini</taxon>
        <taxon>Lygus</taxon>
    </lineage>
</organism>
<dbReference type="GO" id="GO:0004768">
    <property type="term" value="F:stearoyl-CoA 9-desaturase activity"/>
    <property type="evidence" value="ECO:0007669"/>
    <property type="project" value="TreeGrafter"/>
</dbReference>
<evidence type="ECO:0000256" key="4">
    <source>
        <dbReference type="ARBA" id="ARBA00022692"/>
    </source>
</evidence>
<accession>A0A0A9XP43</accession>
<keyword evidence="6 12" id="KW-1133">Transmembrane helix</keyword>
<keyword evidence="9 12" id="KW-0472">Membrane</keyword>
<keyword evidence="8" id="KW-0443">Lipid metabolism</keyword>
<evidence type="ECO:0000313" key="14">
    <source>
        <dbReference type="EMBL" id="JAG65499.1"/>
    </source>
</evidence>
<comment type="similarity">
    <text evidence="2 11">Belongs to the fatty acid desaturase type 1 family.</text>
</comment>
<dbReference type="PANTHER" id="PTHR11351:SF31">
    <property type="entry name" value="DESATURASE 1, ISOFORM A-RELATED"/>
    <property type="match status" value="1"/>
</dbReference>
<keyword evidence="10 11" id="KW-0275">Fatty acid biosynthesis</keyword>
<evidence type="ECO:0000256" key="1">
    <source>
        <dbReference type="ARBA" id="ARBA00004141"/>
    </source>
</evidence>
<dbReference type="GO" id="GO:0006636">
    <property type="term" value="P:unsaturated fatty acid biosynthetic process"/>
    <property type="evidence" value="ECO:0007669"/>
    <property type="project" value="TreeGrafter"/>
</dbReference>